<dbReference type="NCBIfam" id="TIGR01161">
    <property type="entry name" value="purK"/>
    <property type="match status" value="1"/>
</dbReference>
<dbReference type="NCBIfam" id="NF004676">
    <property type="entry name" value="PRK06019.1-2"/>
    <property type="match status" value="1"/>
</dbReference>
<keyword evidence="4 5" id="KW-0067">ATP-binding</keyword>
<dbReference type="EC" id="6.3.4.18" evidence="5 6"/>
<feature type="binding site" evidence="5">
    <location>
        <position position="148"/>
    </location>
    <ligand>
        <name>ATP</name>
        <dbReference type="ChEBI" id="CHEBI:30616"/>
    </ligand>
</feature>
<evidence type="ECO:0000256" key="3">
    <source>
        <dbReference type="ARBA" id="ARBA00022755"/>
    </source>
</evidence>
<dbReference type="GO" id="GO:0006189">
    <property type="term" value="P:'de novo' IMP biosynthetic process"/>
    <property type="evidence" value="ECO:0007669"/>
    <property type="project" value="UniProtKB-UniRule"/>
</dbReference>
<dbReference type="SUPFAM" id="SSF52440">
    <property type="entry name" value="PreATP-grasp domain"/>
    <property type="match status" value="1"/>
</dbReference>
<dbReference type="Pfam" id="PF02222">
    <property type="entry name" value="ATP-grasp"/>
    <property type="match status" value="1"/>
</dbReference>
<organism evidence="8 9">
    <name type="scientific">Chelatococcus composti</name>
    <dbReference type="NCBI Taxonomy" id="1743235"/>
    <lineage>
        <taxon>Bacteria</taxon>
        <taxon>Pseudomonadati</taxon>
        <taxon>Pseudomonadota</taxon>
        <taxon>Alphaproteobacteria</taxon>
        <taxon>Hyphomicrobiales</taxon>
        <taxon>Chelatococcaceae</taxon>
        <taxon>Chelatococcus</taxon>
    </lineage>
</organism>
<dbReference type="GO" id="GO:0034028">
    <property type="term" value="F:5-(carboxyamino)imidazole ribonucleotide synthase activity"/>
    <property type="evidence" value="ECO:0007669"/>
    <property type="project" value="UniProtKB-UniRule"/>
</dbReference>
<feature type="binding site" evidence="5">
    <location>
        <position position="108"/>
    </location>
    <ligand>
        <name>ATP</name>
        <dbReference type="ChEBI" id="CHEBI:30616"/>
    </ligand>
</feature>
<dbReference type="SUPFAM" id="SSF51246">
    <property type="entry name" value="Rudiment single hybrid motif"/>
    <property type="match status" value="1"/>
</dbReference>
<evidence type="ECO:0000256" key="4">
    <source>
        <dbReference type="ARBA" id="ARBA00022840"/>
    </source>
</evidence>
<dbReference type="HAMAP" id="MF_01928">
    <property type="entry name" value="PurK"/>
    <property type="match status" value="1"/>
</dbReference>
<comment type="function">
    <text evidence="6">Catalyzes the ATP-dependent conversion of 5-aminoimidazole ribonucleotide (AIR) and HCO(3)- to N5-carboxyaminoimidazole ribonucleotide (N5-CAIR).</text>
</comment>
<dbReference type="InterPro" id="IPR054350">
    <property type="entry name" value="PurT/PurK_preATP-grasp"/>
</dbReference>
<feature type="binding site" evidence="5">
    <location>
        <position position="191"/>
    </location>
    <ligand>
        <name>ATP</name>
        <dbReference type="ChEBI" id="CHEBI:30616"/>
    </ligand>
</feature>
<keyword evidence="1 5" id="KW-0436">Ligase</keyword>
<evidence type="ECO:0000256" key="2">
    <source>
        <dbReference type="ARBA" id="ARBA00022741"/>
    </source>
</evidence>
<dbReference type="AlphaFoldDB" id="A0A841KAG3"/>
<dbReference type="InterPro" id="IPR003135">
    <property type="entry name" value="ATP-grasp_carboxylate-amine"/>
</dbReference>
<dbReference type="NCBIfam" id="NF004675">
    <property type="entry name" value="PRK06019.1-1"/>
    <property type="match status" value="1"/>
</dbReference>
<dbReference type="SUPFAM" id="SSF56059">
    <property type="entry name" value="Glutathione synthetase ATP-binding domain-like"/>
    <property type="match status" value="1"/>
</dbReference>
<name>A0A841KAG3_9HYPH</name>
<dbReference type="GO" id="GO:0046872">
    <property type="term" value="F:metal ion binding"/>
    <property type="evidence" value="ECO:0007669"/>
    <property type="project" value="InterPro"/>
</dbReference>
<dbReference type="Gene3D" id="3.30.1490.20">
    <property type="entry name" value="ATP-grasp fold, A domain"/>
    <property type="match status" value="1"/>
</dbReference>
<dbReference type="InterPro" id="IPR016185">
    <property type="entry name" value="PreATP-grasp_dom_sf"/>
</dbReference>
<comment type="pathway">
    <text evidence="5 6">Purine metabolism; IMP biosynthesis via de novo pathway; 5-amino-1-(5-phospho-D-ribosyl)imidazole-4-carboxylate from 5-amino-1-(5-phospho-D-ribosyl)imidazole (N5-CAIR route): step 1/2.</text>
</comment>
<proteinExistence type="inferred from homology"/>
<dbReference type="GO" id="GO:0005524">
    <property type="term" value="F:ATP binding"/>
    <property type="evidence" value="ECO:0007669"/>
    <property type="project" value="UniProtKB-UniRule"/>
</dbReference>
<feature type="binding site" evidence="5">
    <location>
        <begin position="183"/>
        <end position="186"/>
    </location>
    <ligand>
        <name>ATP</name>
        <dbReference type="ChEBI" id="CHEBI:30616"/>
    </ligand>
</feature>
<dbReference type="InterPro" id="IPR013815">
    <property type="entry name" value="ATP_grasp_subdomain_1"/>
</dbReference>
<dbReference type="FunFam" id="3.30.1490.20:FF:000015">
    <property type="entry name" value="N5-carboxyaminoimidazole ribonucleotide synthase"/>
    <property type="match status" value="1"/>
</dbReference>
<dbReference type="InterPro" id="IPR011054">
    <property type="entry name" value="Rudment_hybrid_motif"/>
</dbReference>
<evidence type="ECO:0000256" key="1">
    <source>
        <dbReference type="ARBA" id="ARBA00022598"/>
    </source>
</evidence>
<evidence type="ECO:0000313" key="8">
    <source>
        <dbReference type="EMBL" id="MBB6167874.1"/>
    </source>
</evidence>
<evidence type="ECO:0000259" key="7">
    <source>
        <dbReference type="PROSITE" id="PS50975"/>
    </source>
</evidence>
<reference evidence="8 9" key="1">
    <citation type="submission" date="2020-08" db="EMBL/GenBank/DDBJ databases">
        <title>Genomic Encyclopedia of Type Strains, Phase IV (KMG-IV): sequencing the most valuable type-strain genomes for metagenomic binning, comparative biology and taxonomic classification.</title>
        <authorList>
            <person name="Goeker M."/>
        </authorList>
    </citation>
    <scope>NUCLEOTIDE SEQUENCE [LARGE SCALE GENOMIC DNA]</scope>
    <source>
        <strain evidence="8 9">DSM 101465</strain>
    </source>
</reference>
<comment type="similarity">
    <text evidence="5 6">Belongs to the PurK/PurT family.</text>
</comment>
<dbReference type="Proteomes" id="UP000588017">
    <property type="component" value="Unassembled WGS sequence"/>
</dbReference>
<feature type="binding site" evidence="5">
    <location>
        <position position="214"/>
    </location>
    <ligand>
        <name>ATP</name>
        <dbReference type="ChEBI" id="CHEBI:30616"/>
    </ligand>
</feature>
<comment type="subunit">
    <text evidence="5 6">Homodimer.</text>
</comment>
<feature type="domain" description="ATP-grasp" evidence="7">
    <location>
        <begin position="112"/>
        <end position="302"/>
    </location>
</feature>
<dbReference type="GO" id="GO:0005829">
    <property type="term" value="C:cytosol"/>
    <property type="evidence" value="ECO:0007669"/>
    <property type="project" value="TreeGrafter"/>
</dbReference>
<evidence type="ECO:0000256" key="5">
    <source>
        <dbReference type="HAMAP-Rule" id="MF_01928"/>
    </source>
</evidence>
<keyword evidence="2 5" id="KW-0547">Nucleotide-binding</keyword>
<dbReference type="RefSeq" id="WP_183333797.1">
    <property type="nucleotide sequence ID" value="NZ_BMHX01000003.1"/>
</dbReference>
<feature type="binding site" evidence="5">
    <location>
        <begin position="153"/>
        <end position="159"/>
    </location>
    <ligand>
        <name>ATP</name>
        <dbReference type="ChEBI" id="CHEBI:30616"/>
    </ligand>
</feature>
<dbReference type="InterPro" id="IPR005875">
    <property type="entry name" value="PurK"/>
</dbReference>
<comment type="function">
    <text evidence="5">Catalyzes the ATP-dependent conversion of 5-aminoimidazole ribonucleotide (AIR) and HCO(3)(-) to N5-carboxyaminoimidazole ribonucleotide (N5-CAIR).</text>
</comment>
<accession>A0A841KAG3</accession>
<gene>
    <name evidence="5 6" type="primary">purK</name>
    <name evidence="8" type="ORF">HNQ73_001497</name>
</gene>
<dbReference type="UniPathway" id="UPA00074">
    <property type="reaction ID" value="UER00942"/>
</dbReference>
<protein>
    <recommendedName>
        <fullName evidence="5 6">N5-carboxyaminoimidazole ribonucleotide synthase</fullName>
        <shortName evidence="5 6">N5-CAIR synthase</shortName>
        <ecNumber evidence="5 6">6.3.4.18</ecNumber>
    </recommendedName>
    <alternativeName>
        <fullName evidence="5 6">5-(carboxyamino)imidazole ribonucleotide synthetase</fullName>
    </alternativeName>
</protein>
<dbReference type="NCBIfam" id="NF004679">
    <property type="entry name" value="PRK06019.1-5"/>
    <property type="match status" value="1"/>
</dbReference>
<dbReference type="GO" id="GO:0004638">
    <property type="term" value="F:phosphoribosylaminoimidazole carboxylase activity"/>
    <property type="evidence" value="ECO:0007669"/>
    <property type="project" value="InterPro"/>
</dbReference>
<dbReference type="PANTHER" id="PTHR11609">
    <property type="entry name" value="PURINE BIOSYNTHESIS PROTEIN 6/7, PUR6/7"/>
    <property type="match status" value="1"/>
</dbReference>
<dbReference type="Pfam" id="PF22660">
    <property type="entry name" value="RS_preATP-grasp-like"/>
    <property type="match status" value="1"/>
</dbReference>
<evidence type="ECO:0000313" key="9">
    <source>
        <dbReference type="Proteomes" id="UP000588017"/>
    </source>
</evidence>
<dbReference type="InterPro" id="IPR040686">
    <property type="entry name" value="PurK_C"/>
</dbReference>
<dbReference type="EMBL" id="JACHEH010000003">
    <property type="protein sequence ID" value="MBB6167874.1"/>
    <property type="molecule type" value="Genomic_DNA"/>
</dbReference>
<dbReference type="InterPro" id="IPR011761">
    <property type="entry name" value="ATP-grasp"/>
</dbReference>
<comment type="caution">
    <text evidence="8">The sequence shown here is derived from an EMBL/GenBank/DDBJ whole genome shotgun (WGS) entry which is preliminary data.</text>
</comment>
<dbReference type="Gene3D" id="3.30.470.20">
    <property type="entry name" value="ATP-grasp fold, B domain"/>
    <property type="match status" value="1"/>
</dbReference>
<dbReference type="FunFam" id="3.40.50.20:FF:000016">
    <property type="entry name" value="N5-carboxyaminoimidazole ribonucleotide synthase"/>
    <property type="match status" value="1"/>
</dbReference>
<keyword evidence="9" id="KW-1185">Reference proteome</keyword>
<sequence>MTEPMLPPGSTVGILGGGQLGRMLALAAARYGLKAHIYAPEPDSPAFEVAARHTVASYTDEGALVGFAASVDVVTYEFENVPADTAHILESHVPLRPGARALAVAQDRLEEKTFVSGLGIATAPFRAVSSEADLHDALAALGRPAVLKTRRFGYDGKGQVIIRAGDDPAAALDSIGHMPAILEGFVPFSREVSVVATRGLDGTVASYDLCENEHREHILRVTRVPGTLPAALGEHARAIAARIAAALDYVGTLCVEMFVVERDGEPPRLLVNEIAPRVHNSGHWTIEGAKTSQFEQHIRAICGWPLGSVALVGPVEMTNLIGDDMAAWPQILAEEGAHLHLYGKATARPGRKMGHVTRVKT</sequence>
<dbReference type="Pfam" id="PF17769">
    <property type="entry name" value="PurK_C"/>
    <property type="match status" value="1"/>
</dbReference>
<comment type="catalytic activity">
    <reaction evidence="5 6">
        <text>5-amino-1-(5-phospho-beta-D-ribosyl)imidazole + hydrogencarbonate + ATP = 5-carboxyamino-1-(5-phospho-D-ribosyl)imidazole + ADP + phosphate + 2 H(+)</text>
        <dbReference type="Rhea" id="RHEA:19317"/>
        <dbReference type="ChEBI" id="CHEBI:15378"/>
        <dbReference type="ChEBI" id="CHEBI:17544"/>
        <dbReference type="ChEBI" id="CHEBI:30616"/>
        <dbReference type="ChEBI" id="CHEBI:43474"/>
        <dbReference type="ChEBI" id="CHEBI:58730"/>
        <dbReference type="ChEBI" id="CHEBI:137981"/>
        <dbReference type="ChEBI" id="CHEBI:456216"/>
        <dbReference type="EC" id="6.3.4.18"/>
    </reaction>
</comment>
<dbReference type="Gene3D" id="3.40.50.20">
    <property type="match status" value="1"/>
</dbReference>
<dbReference type="PANTHER" id="PTHR11609:SF5">
    <property type="entry name" value="PHOSPHORIBOSYLAMINOIMIDAZOLE CARBOXYLASE"/>
    <property type="match status" value="1"/>
</dbReference>
<dbReference type="PROSITE" id="PS50975">
    <property type="entry name" value="ATP_GRASP"/>
    <property type="match status" value="1"/>
</dbReference>
<evidence type="ECO:0000256" key="6">
    <source>
        <dbReference type="RuleBase" id="RU361200"/>
    </source>
</evidence>
<dbReference type="FunFam" id="3.30.470.20:FF:000029">
    <property type="entry name" value="N5-carboxyaminoimidazole ribonucleotide synthase"/>
    <property type="match status" value="1"/>
</dbReference>
<feature type="binding site" evidence="5">
    <location>
        <begin position="272"/>
        <end position="273"/>
    </location>
    <ligand>
        <name>ATP</name>
        <dbReference type="ChEBI" id="CHEBI:30616"/>
    </ligand>
</feature>
<keyword evidence="3 5" id="KW-0658">Purine biosynthesis</keyword>